<comment type="caution">
    <text evidence="2">The sequence shown here is derived from an EMBL/GenBank/DDBJ whole genome shotgun (WGS) entry which is preliminary data.</text>
</comment>
<keyword evidence="1" id="KW-0732">Signal</keyword>
<feature type="chain" id="PRO_5026309551" evidence="1">
    <location>
        <begin position="29"/>
        <end position="246"/>
    </location>
</feature>
<feature type="signal peptide" evidence="1">
    <location>
        <begin position="1"/>
        <end position="28"/>
    </location>
</feature>
<dbReference type="EMBL" id="WQMS01000009">
    <property type="protein sequence ID" value="MVO78072.1"/>
    <property type="molecule type" value="Genomic_DNA"/>
</dbReference>
<keyword evidence="3" id="KW-1185">Reference proteome</keyword>
<dbReference type="AlphaFoldDB" id="A0A6I4J0H5"/>
<evidence type="ECO:0000256" key="1">
    <source>
        <dbReference type="SAM" id="SignalP"/>
    </source>
</evidence>
<organism evidence="2 3">
    <name type="scientific">Sphingomonas horti</name>
    <dbReference type="NCBI Taxonomy" id="2682842"/>
    <lineage>
        <taxon>Bacteria</taxon>
        <taxon>Pseudomonadati</taxon>
        <taxon>Pseudomonadota</taxon>
        <taxon>Alphaproteobacteria</taxon>
        <taxon>Sphingomonadales</taxon>
        <taxon>Sphingomonadaceae</taxon>
        <taxon>Sphingomonas</taxon>
    </lineage>
</organism>
<evidence type="ECO:0000313" key="3">
    <source>
        <dbReference type="Proteomes" id="UP000441389"/>
    </source>
</evidence>
<dbReference type="Proteomes" id="UP000441389">
    <property type="component" value="Unassembled WGS sequence"/>
</dbReference>
<sequence>MIWASNKRMARALAAAALGAALGGTAIAGPVVVRAVGPSAKAYPAGKQLADSAQLVLKPGDTLVLLDARGTRTISGPGTFAAVSTGTRAGATQTASQILRTNSTSERRGGAVRGGLPTMDTRSPNLWFLDLSKSGTMCVADPQAVRVWRMSGDKAADVKVSGAGSTGTITLPVGATVGEWPKSVPVTDGAEYTITTEGLAPAKIKVVTVPAQASIEDTASQLIAKGCNTQLDLLIATTSAANSSGD</sequence>
<gene>
    <name evidence="2" type="ORF">GON01_09005</name>
</gene>
<proteinExistence type="predicted"/>
<accession>A0A6I4J0H5</accession>
<reference evidence="2 3" key="1">
    <citation type="submission" date="2019-12" db="EMBL/GenBank/DDBJ databases">
        <authorList>
            <person name="Huq M.A."/>
        </authorList>
    </citation>
    <scope>NUCLEOTIDE SEQUENCE [LARGE SCALE GENOMIC DNA]</scope>
    <source>
        <strain evidence="2 3">MAH-20</strain>
    </source>
</reference>
<protein>
    <submittedName>
        <fullName evidence="2">Uncharacterized protein</fullName>
    </submittedName>
</protein>
<evidence type="ECO:0000313" key="2">
    <source>
        <dbReference type="EMBL" id="MVO78072.1"/>
    </source>
</evidence>
<name>A0A6I4J0H5_9SPHN</name>